<sequence>MKTQLTLVSLIIATSLAPTFASASIDVEPFLGMGTGMNIDRVDSDNDLSGAIQLRAGVTLEDNHRLILSYQYSDELEQSNYLASYDYLYPIHSNVSLFAGASAGISDSKLGHNHESESVWGGQMGAVYEFDNAWSLELAYRYLDQDNQAGGESLDSTQQLSASIDFKF</sequence>
<evidence type="ECO:0000259" key="3">
    <source>
        <dbReference type="Pfam" id="PF13505"/>
    </source>
</evidence>
<evidence type="ECO:0000313" key="4">
    <source>
        <dbReference type="EMBL" id="KAB0300051.1"/>
    </source>
</evidence>
<keyword evidence="1 2" id="KW-0732">Signal</keyword>
<evidence type="ECO:0000256" key="1">
    <source>
        <dbReference type="ARBA" id="ARBA00022729"/>
    </source>
</evidence>
<dbReference type="EMBL" id="VXDD01000005">
    <property type="protein sequence ID" value="KAB0300051.1"/>
    <property type="molecule type" value="Genomic_DNA"/>
</dbReference>
<feature type="chain" id="PRO_5024294082" evidence="2">
    <location>
        <begin position="24"/>
        <end position="168"/>
    </location>
</feature>
<dbReference type="Proteomes" id="UP000326687">
    <property type="component" value="Unassembled WGS sequence"/>
</dbReference>
<name>A0A5N3S2B5_9VIBR</name>
<dbReference type="InterPro" id="IPR027385">
    <property type="entry name" value="Beta-barrel_OMP"/>
</dbReference>
<dbReference type="InterPro" id="IPR011250">
    <property type="entry name" value="OMP/PagP_B-barrel"/>
</dbReference>
<proteinExistence type="predicted"/>
<evidence type="ECO:0000313" key="5">
    <source>
        <dbReference type="Proteomes" id="UP000326687"/>
    </source>
</evidence>
<dbReference type="AlphaFoldDB" id="A0A5N3S2B5"/>
<feature type="domain" description="Outer membrane protein beta-barrel" evidence="3">
    <location>
        <begin position="16"/>
        <end position="168"/>
    </location>
</feature>
<dbReference type="SUPFAM" id="SSF56925">
    <property type="entry name" value="OMPA-like"/>
    <property type="match status" value="1"/>
</dbReference>
<comment type="caution">
    <text evidence="4">The sequence shown here is derived from an EMBL/GenBank/DDBJ whole genome shotgun (WGS) entry which is preliminary data.</text>
</comment>
<dbReference type="RefSeq" id="WP_150897471.1">
    <property type="nucleotide sequence ID" value="NZ_VXDD01000005.1"/>
</dbReference>
<feature type="signal peptide" evidence="2">
    <location>
        <begin position="1"/>
        <end position="23"/>
    </location>
</feature>
<dbReference type="Pfam" id="PF13505">
    <property type="entry name" value="OMP_b-brl"/>
    <property type="match status" value="1"/>
</dbReference>
<accession>A0A5N3S2B5</accession>
<reference evidence="4 5" key="1">
    <citation type="submission" date="2019-09" db="EMBL/GenBank/DDBJ databases">
        <title>Vibrio Fortis S7-72.</title>
        <authorList>
            <person name="Das S.K."/>
        </authorList>
    </citation>
    <scope>NUCLEOTIDE SEQUENCE [LARGE SCALE GENOMIC DNA]</scope>
    <source>
        <strain evidence="4 5">S7-72</strain>
    </source>
</reference>
<organism evidence="4 5">
    <name type="scientific">Vibrio fortis</name>
    <dbReference type="NCBI Taxonomy" id="212667"/>
    <lineage>
        <taxon>Bacteria</taxon>
        <taxon>Pseudomonadati</taxon>
        <taxon>Pseudomonadota</taxon>
        <taxon>Gammaproteobacteria</taxon>
        <taxon>Vibrionales</taxon>
        <taxon>Vibrionaceae</taxon>
        <taxon>Vibrio</taxon>
    </lineage>
</organism>
<evidence type="ECO:0000256" key="2">
    <source>
        <dbReference type="SAM" id="SignalP"/>
    </source>
</evidence>
<dbReference type="Gene3D" id="2.40.160.20">
    <property type="match status" value="1"/>
</dbReference>
<gene>
    <name evidence="4" type="ORF">F2Z80_23305</name>
</gene>
<protein>
    <submittedName>
        <fullName evidence="4">Porin family protein</fullName>
    </submittedName>
</protein>